<evidence type="ECO:0000256" key="1">
    <source>
        <dbReference type="SAM" id="SignalP"/>
    </source>
</evidence>
<dbReference type="AlphaFoldDB" id="A0A3D8L468"/>
<dbReference type="RefSeq" id="WP_115568145.1">
    <property type="nucleotide sequence ID" value="NZ_QRGR01000039.1"/>
</dbReference>
<protein>
    <submittedName>
        <fullName evidence="2">Gliding motility protein GldN</fullName>
    </submittedName>
</protein>
<dbReference type="EMBL" id="QRGR01000039">
    <property type="protein sequence ID" value="RDV11762.1"/>
    <property type="molecule type" value="Genomic_DNA"/>
</dbReference>
<reference evidence="3" key="1">
    <citation type="submission" date="2018-08" db="EMBL/GenBank/DDBJ databases">
        <authorList>
            <person name="Liu Z.-W."/>
            <person name="Du Z.-J."/>
        </authorList>
    </citation>
    <scope>NUCLEOTIDE SEQUENCE [LARGE SCALE GENOMIC DNA]</scope>
    <source>
        <strain evidence="3">H4X</strain>
    </source>
</reference>
<dbReference type="OrthoDB" id="1141916at2"/>
<organism evidence="2 3">
    <name type="scientific">Pontibacter diazotrophicus</name>
    <dbReference type="NCBI Taxonomy" id="1400979"/>
    <lineage>
        <taxon>Bacteria</taxon>
        <taxon>Pseudomonadati</taxon>
        <taxon>Bacteroidota</taxon>
        <taxon>Cytophagia</taxon>
        <taxon>Cytophagales</taxon>
        <taxon>Hymenobacteraceae</taxon>
        <taxon>Pontibacter</taxon>
    </lineage>
</organism>
<accession>A0A3D8L468</accession>
<comment type="caution">
    <text evidence="2">The sequence shown here is derived from an EMBL/GenBank/DDBJ whole genome shotgun (WGS) entry which is preliminary data.</text>
</comment>
<keyword evidence="1" id="KW-0732">Signal</keyword>
<dbReference type="InterPro" id="IPR019847">
    <property type="entry name" value="Gliding_motility_assoc_GldN"/>
</dbReference>
<dbReference type="Pfam" id="PF19841">
    <property type="entry name" value="GldN"/>
    <property type="match status" value="1"/>
</dbReference>
<name>A0A3D8L468_9BACT</name>
<evidence type="ECO:0000313" key="2">
    <source>
        <dbReference type="EMBL" id="RDV11762.1"/>
    </source>
</evidence>
<evidence type="ECO:0000313" key="3">
    <source>
        <dbReference type="Proteomes" id="UP000256708"/>
    </source>
</evidence>
<dbReference type="Proteomes" id="UP000256708">
    <property type="component" value="Unassembled WGS sequence"/>
</dbReference>
<keyword evidence="3" id="KW-1185">Reference proteome</keyword>
<feature type="signal peptide" evidence="1">
    <location>
        <begin position="1"/>
        <end position="22"/>
    </location>
</feature>
<dbReference type="NCBIfam" id="TIGR03523">
    <property type="entry name" value="GldN"/>
    <property type="match status" value="1"/>
</dbReference>
<gene>
    <name evidence="2" type="primary">gldN</name>
    <name evidence="2" type="ORF">DXT99_24075</name>
</gene>
<sequence>MKIIKAIGVAAGIMMLSVGAMAQQVSNTTESNPSARPIPESDILFKKTVWRKIDLREKQNTPMFSENREITKIIINAVKSGELTAYKSDSVNTPLTREEFIANMTPKEAAGGLSEEEIAAGFGEEQEEEELDAWGAALGDDAVAETAAPVSTEYFPKQLYLLELKENVVFDKKRSRMYHDIQTISIKVPATLNALGFEQTVGSFRMNDLVRIFRSNPEMAVWYNAQNDAQHKNLADAFDLWLFSSYITKISNPNDRGLADIYGGGRKGLLAAQDALEALIEYEYSLWSY</sequence>
<feature type="chain" id="PRO_5017540528" evidence="1">
    <location>
        <begin position="23"/>
        <end position="289"/>
    </location>
</feature>
<proteinExistence type="predicted"/>